<sequence>MRPTTKDLAKAAGVSLATVDRVLNGRPGVREKTAKAVNEAIERIGFVRNQSAANLARGRRYRFQFLLPEAGDDFLSTLVERIEESRAAFLSEALEISMRRVLANDPHVTAKALARVSPALVDGVAIMAPESPQVRDATTRLQERGVEVVQFITGQPGLRPVDFVGVDNNSAGASAGRLLGRFLGERKGKILVVSETMNSLDSVERRLGFDTVLTNDFPNLSALPSLETYGDPERTQVVIANSYANHPDIVGAYLMSSEARQPLEALCRSSDPLCQVIIAHERTRYSEDKLREGALDAVIAQDPGHLVRSAIRVLKARTDGREPLASQERIRIEIYIRENLGVL</sequence>
<dbReference type="AlphaFoldDB" id="A0A2U8HLI5"/>
<dbReference type="CDD" id="cd06307">
    <property type="entry name" value="PBP1_sugar_binding"/>
    <property type="match status" value="1"/>
</dbReference>
<dbReference type="InterPro" id="IPR000843">
    <property type="entry name" value="HTH_LacI"/>
</dbReference>
<dbReference type="Proteomes" id="UP000244915">
    <property type="component" value="Plasmid unnamed3"/>
</dbReference>
<keyword evidence="2" id="KW-0238">DNA-binding</keyword>
<organism evidence="5 6">
    <name type="scientific">Alloyangia pacifica</name>
    <dbReference type="NCBI Taxonomy" id="311180"/>
    <lineage>
        <taxon>Bacteria</taxon>
        <taxon>Pseudomonadati</taxon>
        <taxon>Pseudomonadota</taxon>
        <taxon>Alphaproteobacteria</taxon>
        <taxon>Rhodobacterales</taxon>
        <taxon>Roseobacteraceae</taxon>
        <taxon>Alloyangia</taxon>
    </lineage>
</organism>
<keyword evidence="5" id="KW-0614">Plasmid</keyword>
<dbReference type="GO" id="GO:0003700">
    <property type="term" value="F:DNA-binding transcription factor activity"/>
    <property type="evidence" value="ECO:0007669"/>
    <property type="project" value="TreeGrafter"/>
</dbReference>
<dbReference type="PANTHER" id="PTHR30146">
    <property type="entry name" value="LACI-RELATED TRANSCRIPTIONAL REPRESSOR"/>
    <property type="match status" value="1"/>
</dbReference>
<dbReference type="GO" id="GO:0000976">
    <property type="term" value="F:transcription cis-regulatory region binding"/>
    <property type="evidence" value="ECO:0007669"/>
    <property type="project" value="TreeGrafter"/>
</dbReference>
<evidence type="ECO:0000256" key="2">
    <source>
        <dbReference type="ARBA" id="ARBA00023125"/>
    </source>
</evidence>
<feature type="domain" description="HTH lacI-type" evidence="4">
    <location>
        <begin position="3"/>
        <end position="57"/>
    </location>
</feature>
<dbReference type="SUPFAM" id="SSF47413">
    <property type="entry name" value="lambda repressor-like DNA-binding domains"/>
    <property type="match status" value="1"/>
</dbReference>
<dbReference type="InterPro" id="IPR010982">
    <property type="entry name" value="Lambda_DNA-bd_dom_sf"/>
</dbReference>
<dbReference type="PANTHER" id="PTHR30146:SF152">
    <property type="entry name" value="TRANSCRIPTIONAL REGULATORY PROTEIN"/>
    <property type="match status" value="1"/>
</dbReference>
<keyword evidence="1" id="KW-0805">Transcription regulation</keyword>
<dbReference type="PROSITE" id="PS50932">
    <property type="entry name" value="HTH_LACI_2"/>
    <property type="match status" value="1"/>
</dbReference>
<name>A0A2U8HLI5_9RHOB</name>
<dbReference type="Gene3D" id="3.40.50.2300">
    <property type="match status" value="2"/>
</dbReference>
<gene>
    <name evidence="5" type="ORF">CEW88_22970</name>
</gene>
<evidence type="ECO:0000256" key="1">
    <source>
        <dbReference type="ARBA" id="ARBA00023015"/>
    </source>
</evidence>
<dbReference type="Pfam" id="PF00356">
    <property type="entry name" value="LacI"/>
    <property type="match status" value="1"/>
</dbReference>
<dbReference type="RefSeq" id="WP_108970729.1">
    <property type="nucleotide sequence ID" value="NZ_CP022193.1"/>
</dbReference>
<dbReference type="EMBL" id="CP022193">
    <property type="protein sequence ID" value="AWI86632.1"/>
    <property type="molecule type" value="Genomic_DNA"/>
</dbReference>
<dbReference type="SUPFAM" id="SSF53822">
    <property type="entry name" value="Periplasmic binding protein-like I"/>
    <property type="match status" value="1"/>
</dbReference>
<evidence type="ECO:0000256" key="3">
    <source>
        <dbReference type="ARBA" id="ARBA00023163"/>
    </source>
</evidence>
<dbReference type="OrthoDB" id="9805774at2"/>
<dbReference type="SMART" id="SM00354">
    <property type="entry name" value="HTH_LACI"/>
    <property type="match status" value="1"/>
</dbReference>
<keyword evidence="3" id="KW-0804">Transcription</keyword>
<proteinExistence type="predicted"/>
<evidence type="ECO:0000313" key="6">
    <source>
        <dbReference type="Proteomes" id="UP000244915"/>
    </source>
</evidence>
<dbReference type="InterPro" id="IPR025997">
    <property type="entry name" value="SBP_2_dom"/>
</dbReference>
<evidence type="ECO:0000313" key="5">
    <source>
        <dbReference type="EMBL" id="AWI86632.1"/>
    </source>
</evidence>
<accession>A0A2U8HLI5</accession>
<dbReference type="InterPro" id="IPR028082">
    <property type="entry name" value="Peripla_BP_I"/>
</dbReference>
<reference evidence="5 6" key="1">
    <citation type="submission" date="2017-06" db="EMBL/GenBank/DDBJ databases">
        <title>Yangia sp. YSBP01 complete genome sequence.</title>
        <authorList>
            <person name="Woo J.-H."/>
            <person name="Kim H.-S."/>
        </authorList>
    </citation>
    <scope>NUCLEOTIDE SEQUENCE [LARGE SCALE GENOMIC DNA]</scope>
    <source>
        <strain evidence="5 6">YSBP01</strain>
        <plasmid evidence="5 6">unnamed3</plasmid>
    </source>
</reference>
<geneLocation type="plasmid" evidence="5 6">
    <name>unnamed3</name>
</geneLocation>
<evidence type="ECO:0000259" key="4">
    <source>
        <dbReference type="PROSITE" id="PS50932"/>
    </source>
</evidence>
<dbReference type="Pfam" id="PF13407">
    <property type="entry name" value="Peripla_BP_4"/>
    <property type="match status" value="1"/>
</dbReference>
<protein>
    <submittedName>
        <fullName evidence="5">LacI family transcriptional regulator</fullName>
    </submittedName>
</protein>
<dbReference type="KEGG" id="ypac:CEW88_22970"/>
<dbReference type="Gene3D" id="1.10.260.40">
    <property type="entry name" value="lambda repressor-like DNA-binding domains"/>
    <property type="match status" value="1"/>
</dbReference>
<dbReference type="CDD" id="cd01392">
    <property type="entry name" value="HTH_LacI"/>
    <property type="match status" value="1"/>
</dbReference>